<dbReference type="GO" id="GO:0005615">
    <property type="term" value="C:extracellular space"/>
    <property type="evidence" value="ECO:0007669"/>
    <property type="project" value="UniProtKB-KW"/>
</dbReference>
<dbReference type="PANTHER" id="PTHR28676:SF2">
    <property type="entry name" value="ALK AND LTK LIGAND 2"/>
    <property type="match status" value="1"/>
</dbReference>
<keyword evidence="5" id="KW-0964">Secreted</keyword>
<evidence type="ECO:0000256" key="7">
    <source>
        <dbReference type="ARBA" id="ARBA00023136"/>
    </source>
</evidence>
<accession>A0A5N5N5F4</accession>
<dbReference type="GO" id="GO:0070374">
    <property type="term" value="P:positive regulation of ERK1 and ERK2 cascade"/>
    <property type="evidence" value="ECO:0007669"/>
    <property type="project" value="TreeGrafter"/>
</dbReference>
<dbReference type="EMBL" id="VFJC01000011">
    <property type="protein sequence ID" value="KAB5562402.1"/>
    <property type="molecule type" value="Genomic_DNA"/>
</dbReference>
<evidence type="ECO:0000256" key="10">
    <source>
        <dbReference type="SAM" id="MobiDB-lite"/>
    </source>
</evidence>
<comment type="subcellular location">
    <subcellularLocation>
        <location evidence="1">Cell membrane</location>
    </subcellularLocation>
    <subcellularLocation>
        <location evidence="2">Secreted</location>
    </subcellularLocation>
</comment>
<evidence type="ECO:0000256" key="6">
    <source>
        <dbReference type="ARBA" id="ARBA00022729"/>
    </source>
</evidence>
<keyword evidence="3" id="KW-1003">Cell membrane</keyword>
<proteinExistence type="inferred from homology"/>
<dbReference type="InterPro" id="IPR029364">
    <property type="entry name" value="ALKL1/2"/>
</dbReference>
<evidence type="ECO:0000313" key="11">
    <source>
        <dbReference type="EMBL" id="KAB5562402.1"/>
    </source>
</evidence>
<evidence type="ECO:0000256" key="9">
    <source>
        <dbReference type="ARBA" id="ARBA00033741"/>
    </source>
</evidence>
<dbReference type="GO" id="GO:0030971">
    <property type="term" value="F:receptor tyrosine kinase binding"/>
    <property type="evidence" value="ECO:0007669"/>
    <property type="project" value="InterPro"/>
</dbReference>
<feature type="region of interest" description="Disordered" evidence="10">
    <location>
        <begin position="141"/>
        <end position="162"/>
    </location>
</feature>
<organism evidence="11 12">
    <name type="scientific">Pangasianodon hypophthalmus</name>
    <name type="common">Striped catfish</name>
    <name type="synonym">Helicophagus hypophthalmus</name>
    <dbReference type="NCBI Taxonomy" id="310915"/>
    <lineage>
        <taxon>Eukaryota</taxon>
        <taxon>Metazoa</taxon>
        <taxon>Chordata</taxon>
        <taxon>Craniata</taxon>
        <taxon>Vertebrata</taxon>
        <taxon>Euteleostomi</taxon>
        <taxon>Actinopterygii</taxon>
        <taxon>Neopterygii</taxon>
        <taxon>Teleostei</taxon>
        <taxon>Ostariophysi</taxon>
        <taxon>Siluriformes</taxon>
        <taxon>Pangasiidae</taxon>
        <taxon>Pangasianodon</taxon>
    </lineage>
</organism>
<keyword evidence="6" id="KW-0732">Signal</keyword>
<dbReference type="Pfam" id="PF15129">
    <property type="entry name" value="ALKL1_2"/>
    <property type="match status" value="1"/>
</dbReference>
<dbReference type="GO" id="GO:0005125">
    <property type="term" value="F:cytokine activity"/>
    <property type="evidence" value="ECO:0007669"/>
    <property type="project" value="UniProtKB-KW"/>
</dbReference>
<evidence type="ECO:0000256" key="3">
    <source>
        <dbReference type="ARBA" id="ARBA00022475"/>
    </source>
</evidence>
<dbReference type="GO" id="GO:0005886">
    <property type="term" value="C:plasma membrane"/>
    <property type="evidence" value="ECO:0007669"/>
    <property type="project" value="UniProtKB-SubCell"/>
</dbReference>
<comment type="similarity">
    <text evidence="9">Belongs to the ALKAL family.</text>
</comment>
<evidence type="ECO:0008006" key="13">
    <source>
        <dbReference type="Google" id="ProtNLM"/>
    </source>
</evidence>
<dbReference type="Proteomes" id="UP000327468">
    <property type="component" value="Chromosome 10"/>
</dbReference>
<dbReference type="GO" id="GO:0070378">
    <property type="term" value="P:positive regulation of ERK5 cascade"/>
    <property type="evidence" value="ECO:0007669"/>
    <property type="project" value="TreeGrafter"/>
</dbReference>
<dbReference type="GO" id="GO:0030298">
    <property type="term" value="F:receptor signaling protein tyrosine kinase activator activity"/>
    <property type="evidence" value="ECO:0007669"/>
    <property type="project" value="InterPro"/>
</dbReference>
<sequence length="252" mass="28359">MRVHTGCFRLIEPNYVVFWLSSNGASEINRNRLRSLTGQLPAEAESKPTDSYITVLICFHPGRTLHHRDSRTTGQKSARLSSERGTLQLRFSMSVLRAPVITALALLIVSGGSGGRSGSASARSTTTTSSSSLLQLLTASRREAAEHHAHSTEHHAHSPLPIKTDYSIESREGNEVNKSNQHDQTLDVFPRDVRQKEKFLKHLTGPLYFSPKCSKHFYRLYHNTRDCTIPAYYRRCARLLRRLAESQRCSEG</sequence>
<keyword evidence="12" id="KW-1185">Reference proteome</keyword>
<comment type="caution">
    <text evidence="11">The sequence shown here is derived from an EMBL/GenBank/DDBJ whole genome shotgun (WGS) entry which is preliminary data.</text>
</comment>
<dbReference type="AlphaFoldDB" id="A0A5N5N5F4"/>
<evidence type="ECO:0000256" key="2">
    <source>
        <dbReference type="ARBA" id="ARBA00004613"/>
    </source>
</evidence>
<protein>
    <recommendedName>
        <fullName evidence="13">ALK and LTK ligand 2</fullName>
    </recommendedName>
</protein>
<dbReference type="PANTHER" id="PTHR28676">
    <property type="entry name" value="ALK AND LTK LIGAND 2-RELATED"/>
    <property type="match status" value="1"/>
</dbReference>
<feature type="compositionally biased region" description="Low complexity" evidence="10">
    <location>
        <begin position="118"/>
        <end position="132"/>
    </location>
</feature>
<name>A0A5N5N5F4_PANHP</name>
<feature type="compositionally biased region" description="Basic and acidic residues" evidence="10">
    <location>
        <begin position="141"/>
        <end position="156"/>
    </location>
</feature>
<keyword evidence="7" id="KW-0472">Membrane</keyword>
<evidence type="ECO:0000256" key="5">
    <source>
        <dbReference type="ARBA" id="ARBA00022525"/>
    </source>
</evidence>
<gene>
    <name evidence="11" type="ORF">PHYPO_G00017410</name>
</gene>
<keyword evidence="4" id="KW-0202">Cytokine</keyword>
<evidence type="ECO:0000256" key="1">
    <source>
        <dbReference type="ARBA" id="ARBA00004236"/>
    </source>
</evidence>
<feature type="region of interest" description="Disordered" evidence="10">
    <location>
        <begin position="113"/>
        <end position="132"/>
    </location>
</feature>
<evidence type="ECO:0000313" key="12">
    <source>
        <dbReference type="Proteomes" id="UP000327468"/>
    </source>
</evidence>
<evidence type="ECO:0000256" key="4">
    <source>
        <dbReference type="ARBA" id="ARBA00022514"/>
    </source>
</evidence>
<keyword evidence="8" id="KW-1015">Disulfide bond</keyword>
<evidence type="ECO:0000256" key="8">
    <source>
        <dbReference type="ARBA" id="ARBA00023157"/>
    </source>
</evidence>
<reference evidence="11 12" key="1">
    <citation type="submission" date="2019-06" db="EMBL/GenBank/DDBJ databases">
        <title>A chromosome-scale genome assembly of the striped catfish, Pangasianodon hypophthalmus.</title>
        <authorList>
            <person name="Wen M."/>
            <person name="Zahm M."/>
            <person name="Roques C."/>
            <person name="Cabau C."/>
            <person name="Klopp C."/>
            <person name="Donnadieu C."/>
            <person name="Jouanno E."/>
            <person name="Avarre J.-C."/>
            <person name="Campet M."/>
            <person name="Ha T.T.T."/>
            <person name="Dugue R."/>
            <person name="Lampietro C."/>
            <person name="Louis A."/>
            <person name="Herpin A."/>
            <person name="Echchiki A."/>
            <person name="Berthelot C."/>
            <person name="Parey E."/>
            <person name="Roest-Crollius H."/>
            <person name="Braasch I."/>
            <person name="Postlethwait J."/>
            <person name="Bobe J."/>
            <person name="Montfort J."/>
            <person name="Bouchez O."/>
            <person name="Begum T."/>
            <person name="Schartl M."/>
            <person name="Guiguen Y."/>
        </authorList>
    </citation>
    <scope>NUCLEOTIDE SEQUENCE [LARGE SCALE GENOMIC DNA]</scope>
    <source>
        <strain evidence="11 12">Indonesia</strain>
        <tissue evidence="11">Blood</tissue>
    </source>
</reference>